<feature type="domain" description="GH11" evidence="2">
    <location>
        <begin position="1"/>
        <end position="60"/>
    </location>
</feature>
<dbReference type="Pfam" id="PF00457">
    <property type="entry name" value="Glyco_hydro_11"/>
    <property type="match status" value="1"/>
</dbReference>
<dbReference type="PROSITE" id="PS51761">
    <property type="entry name" value="GH11_3"/>
    <property type="match status" value="1"/>
</dbReference>
<gene>
    <name evidence="3" type="ORF">KHP33_009710</name>
</gene>
<dbReference type="Gene3D" id="2.60.120.180">
    <property type="match status" value="1"/>
</dbReference>
<keyword evidence="3" id="KW-0378">Hydrolase</keyword>
<dbReference type="InterPro" id="IPR033123">
    <property type="entry name" value="GH11_dom"/>
</dbReference>
<reference evidence="3" key="1">
    <citation type="submission" date="2023-07" db="EMBL/GenBank/DDBJ databases">
        <title>Biological control against Fusarium languescens, the causal agent of wilt in Jalapeno peppers, by a novel bacterial subspecies: Bacillus cabrialesii subsp. tritici TSO2.</title>
        <authorList>
            <person name="Montoya-Martinez A.C."/>
            <person name="Figueroa-Brambila K.M."/>
            <person name="Escalante-Beltran A."/>
            <person name="Lopez-Montoya N.D."/>
            <person name="Valenzuela-Ruiz V."/>
            <person name="Parra-Cota F.I."/>
            <person name="Estrada Alvarado M.I."/>
            <person name="De Los Santos Villalobos S."/>
        </authorList>
    </citation>
    <scope>NUCLEOTIDE SEQUENCE</scope>
    <source>
        <strain evidence="3">TSO2</strain>
    </source>
</reference>
<protein>
    <submittedName>
        <fullName evidence="3">Glycoside hydrolase family 11 protein</fullName>
    </submittedName>
</protein>
<evidence type="ECO:0000259" key="2">
    <source>
        <dbReference type="PROSITE" id="PS51761"/>
    </source>
</evidence>
<accession>A0ABT9DKC2</accession>
<dbReference type="InterPro" id="IPR013319">
    <property type="entry name" value="GH11/12"/>
</dbReference>
<dbReference type="EMBL" id="JAHBMK020000001">
    <property type="protein sequence ID" value="MDO8225128.1"/>
    <property type="molecule type" value="Genomic_DNA"/>
</dbReference>
<dbReference type="InterPro" id="IPR013320">
    <property type="entry name" value="ConA-like_dom_sf"/>
</dbReference>
<proteinExistence type="inferred from homology"/>
<evidence type="ECO:0000313" key="4">
    <source>
        <dbReference type="Proteomes" id="UP001177121"/>
    </source>
</evidence>
<comment type="caution">
    <text evidence="1">Lacks conserved residue(s) required for the propagation of feature annotation.</text>
</comment>
<comment type="similarity">
    <text evidence="1">Belongs to the glycosyl hydrolase 11 (cellulase G) family.</text>
</comment>
<dbReference type="GO" id="GO:0016787">
    <property type="term" value="F:hydrolase activity"/>
    <property type="evidence" value="ECO:0007669"/>
    <property type="project" value="UniProtKB-KW"/>
</dbReference>
<evidence type="ECO:0000256" key="1">
    <source>
        <dbReference type="PROSITE-ProRule" id="PRU01097"/>
    </source>
</evidence>
<keyword evidence="4" id="KW-1185">Reference proteome</keyword>
<dbReference type="Proteomes" id="UP001177121">
    <property type="component" value="Unassembled WGS sequence"/>
</dbReference>
<comment type="caution">
    <text evidence="3">The sequence shown here is derived from an EMBL/GenBank/DDBJ whole genome shotgun (WGS) entry which is preliminary data.</text>
</comment>
<name>A0ABT9DKC2_9BACI</name>
<evidence type="ECO:0000313" key="3">
    <source>
        <dbReference type="EMBL" id="MDO8225128.1"/>
    </source>
</evidence>
<sequence>MPKGTFTVDGGTYDIYETTRINQPSIIGIAQPLNSIGVSGRQNERAELYLSAKTSRSGKA</sequence>
<organism evidence="3 4">
    <name type="scientific">Bacillus cabrialesii subsp. tritici</name>
    <dbReference type="NCBI Taxonomy" id="2944916"/>
    <lineage>
        <taxon>Bacteria</taxon>
        <taxon>Bacillati</taxon>
        <taxon>Bacillota</taxon>
        <taxon>Bacilli</taxon>
        <taxon>Bacillales</taxon>
        <taxon>Bacillaceae</taxon>
        <taxon>Bacillus</taxon>
        <taxon>Bacillus cabrialesii</taxon>
    </lineage>
</organism>
<dbReference type="SUPFAM" id="SSF49899">
    <property type="entry name" value="Concanavalin A-like lectins/glucanases"/>
    <property type="match status" value="1"/>
</dbReference>